<dbReference type="PANTHER" id="PTHR33317:SF1">
    <property type="entry name" value="POLYNUCLEOTIDYL TRANSFERASE, RIBONUCLEASE H-LIKE SUPERFAMILY PROTEIN"/>
    <property type="match status" value="1"/>
</dbReference>
<dbReference type="Proteomes" id="UP001634007">
    <property type="component" value="Unassembled WGS sequence"/>
</dbReference>
<gene>
    <name evidence="2" type="ORF">ACJRO7_019635</name>
</gene>
<dbReference type="PANTHER" id="PTHR33317">
    <property type="entry name" value="POLYNUCLEOTIDYL TRANSFERASE, RIBONUCLEASE H-LIKE SUPERFAMILY PROTEIN"/>
    <property type="match status" value="1"/>
</dbReference>
<keyword evidence="1" id="KW-0472">Membrane</keyword>
<name>A0ABD3KE07_EUCGL</name>
<dbReference type="Pfam" id="PF03652">
    <property type="entry name" value="RuvX"/>
    <property type="match status" value="1"/>
</dbReference>
<evidence type="ECO:0000256" key="1">
    <source>
        <dbReference type="SAM" id="Phobius"/>
    </source>
</evidence>
<evidence type="ECO:0000313" key="2">
    <source>
        <dbReference type="EMBL" id="KAL3738130.1"/>
    </source>
</evidence>
<evidence type="ECO:0000313" key="3">
    <source>
        <dbReference type="Proteomes" id="UP001634007"/>
    </source>
</evidence>
<reference evidence="2 3" key="1">
    <citation type="submission" date="2024-11" db="EMBL/GenBank/DDBJ databases">
        <title>Chromosome-level genome assembly of Eucalyptus globulus Labill. provides insights into its genome evolution.</title>
        <authorList>
            <person name="Li X."/>
        </authorList>
    </citation>
    <scope>NUCLEOTIDE SEQUENCE [LARGE SCALE GENOMIC DNA]</scope>
    <source>
        <strain evidence="2">CL2024</strain>
        <tissue evidence="2">Fresh tender leaves</tissue>
    </source>
</reference>
<comment type="caution">
    <text evidence="2">The sequence shown here is derived from an EMBL/GenBank/DDBJ whole genome shotgun (WGS) entry which is preliminary data.</text>
</comment>
<dbReference type="SUPFAM" id="SSF53098">
    <property type="entry name" value="Ribonuclease H-like"/>
    <property type="match status" value="1"/>
</dbReference>
<sequence>MRYVKPLSLFQDVLMAHTKKKSRLLGLDVKTNIDSMAPDLQSLMSLPFSLLFSCFLVYVQVSEFLLLGFVVGCPLDRFRSPNCDAVQMKVFIDELSKTGKLEGVCYTYWEETFTSKNVELLLQPLTLHPVVAKTIMDKFAAMGILQGYLDYANKKQRSESSE</sequence>
<dbReference type="EMBL" id="JBJKBG010000005">
    <property type="protein sequence ID" value="KAL3738130.1"/>
    <property type="molecule type" value="Genomic_DNA"/>
</dbReference>
<dbReference type="AlphaFoldDB" id="A0ABD3KE07"/>
<feature type="transmembrane region" description="Helical" evidence="1">
    <location>
        <begin position="48"/>
        <end position="71"/>
    </location>
</feature>
<keyword evidence="1" id="KW-1133">Transmembrane helix</keyword>
<proteinExistence type="predicted"/>
<dbReference type="InterPro" id="IPR037027">
    <property type="entry name" value="YqgF/RNaseH-like_dom_sf"/>
</dbReference>
<accession>A0ABD3KE07</accession>
<organism evidence="2 3">
    <name type="scientific">Eucalyptus globulus</name>
    <name type="common">Tasmanian blue gum</name>
    <dbReference type="NCBI Taxonomy" id="34317"/>
    <lineage>
        <taxon>Eukaryota</taxon>
        <taxon>Viridiplantae</taxon>
        <taxon>Streptophyta</taxon>
        <taxon>Embryophyta</taxon>
        <taxon>Tracheophyta</taxon>
        <taxon>Spermatophyta</taxon>
        <taxon>Magnoliopsida</taxon>
        <taxon>eudicotyledons</taxon>
        <taxon>Gunneridae</taxon>
        <taxon>Pentapetalae</taxon>
        <taxon>rosids</taxon>
        <taxon>malvids</taxon>
        <taxon>Myrtales</taxon>
        <taxon>Myrtaceae</taxon>
        <taxon>Myrtoideae</taxon>
        <taxon>Eucalypteae</taxon>
        <taxon>Eucalyptus</taxon>
    </lineage>
</organism>
<keyword evidence="3" id="KW-1185">Reference proteome</keyword>
<dbReference type="InterPro" id="IPR005227">
    <property type="entry name" value="YqgF"/>
</dbReference>
<keyword evidence="1" id="KW-0812">Transmembrane</keyword>
<dbReference type="Gene3D" id="3.30.420.140">
    <property type="entry name" value="YqgF/RNase H-like domain"/>
    <property type="match status" value="1"/>
</dbReference>
<dbReference type="InterPro" id="IPR012337">
    <property type="entry name" value="RNaseH-like_sf"/>
</dbReference>
<protein>
    <submittedName>
        <fullName evidence="2">Uncharacterized protein</fullName>
    </submittedName>
</protein>